<dbReference type="InterPro" id="IPR019756">
    <property type="entry name" value="Pept_S26A_signal_pept_1_Ser-AS"/>
</dbReference>
<dbReference type="EC" id="3.4.21.89" evidence="4 8"/>
<feature type="active site" evidence="7">
    <location>
        <position position="83"/>
    </location>
</feature>
<dbReference type="GO" id="GO:0005886">
    <property type="term" value="C:plasma membrane"/>
    <property type="evidence" value="ECO:0007669"/>
    <property type="project" value="UniProtKB-SubCell"/>
</dbReference>
<dbReference type="Proteomes" id="UP000295325">
    <property type="component" value="Unassembled WGS sequence"/>
</dbReference>
<dbReference type="PROSITE" id="PS00501">
    <property type="entry name" value="SPASE_I_1"/>
    <property type="match status" value="1"/>
</dbReference>
<name>A0A4R7KAU7_9CLOT</name>
<organism evidence="11 12">
    <name type="scientific">Fonticella tunisiensis</name>
    <dbReference type="NCBI Taxonomy" id="1096341"/>
    <lineage>
        <taxon>Bacteria</taxon>
        <taxon>Bacillati</taxon>
        <taxon>Bacillota</taxon>
        <taxon>Clostridia</taxon>
        <taxon>Eubacteriales</taxon>
        <taxon>Clostridiaceae</taxon>
        <taxon>Fonticella</taxon>
    </lineage>
</organism>
<comment type="similarity">
    <text evidence="3 9">Belongs to the peptidase S26 family.</text>
</comment>
<dbReference type="NCBIfam" id="TIGR02227">
    <property type="entry name" value="sigpep_I_bact"/>
    <property type="match status" value="1"/>
</dbReference>
<dbReference type="CDD" id="cd06530">
    <property type="entry name" value="S26_SPase_I"/>
    <property type="match status" value="1"/>
</dbReference>
<feature type="transmembrane region" description="Helical" evidence="8">
    <location>
        <begin position="12"/>
        <end position="31"/>
    </location>
</feature>
<dbReference type="PANTHER" id="PTHR43390">
    <property type="entry name" value="SIGNAL PEPTIDASE I"/>
    <property type="match status" value="1"/>
</dbReference>
<evidence type="ECO:0000256" key="1">
    <source>
        <dbReference type="ARBA" id="ARBA00000677"/>
    </source>
</evidence>
<keyword evidence="5 8" id="KW-0645">Protease</keyword>
<dbReference type="PANTHER" id="PTHR43390:SF1">
    <property type="entry name" value="CHLOROPLAST PROCESSING PEPTIDASE"/>
    <property type="match status" value="1"/>
</dbReference>
<dbReference type="PRINTS" id="PR00727">
    <property type="entry name" value="LEADERPTASE"/>
</dbReference>
<dbReference type="InterPro" id="IPR019533">
    <property type="entry name" value="Peptidase_S26"/>
</dbReference>
<evidence type="ECO:0000313" key="11">
    <source>
        <dbReference type="EMBL" id="TDT51239.1"/>
    </source>
</evidence>
<sequence length="172" mass="19384">MQKSFIEELKEWSVSIVIAAVVAFSIKTFLFDIIEVSGTSMLPTLHDKDRVAIEKITLYTKDIKRGEIVILDPGTKGRGIYIKRVIGLPGETIEIKNGNVYINGEILHENYLRSGTYTDIDMKVTIPEDSVFVMGDNRQVSEDSRIIGPIPIKNLKGHALFRIFPFNQMGKI</sequence>
<dbReference type="InterPro" id="IPR036286">
    <property type="entry name" value="LexA/Signal_pep-like_sf"/>
</dbReference>
<evidence type="ECO:0000256" key="8">
    <source>
        <dbReference type="RuleBase" id="RU003993"/>
    </source>
</evidence>
<evidence type="ECO:0000256" key="6">
    <source>
        <dbReference type="ARBA" id="ARBA00022801"/>
    </source>
</evidence>
<proteinExistence type="inferred from homology"/>
<dbReference type="InterPro" id="IPR019758">
    <property type="entry name" value="Pept_S26A_signal_pept_1_CS"/>
</dbReference>
<keyword evidence="8" id="KW-0812">Transmembrane</keyword>
<gene>
    <name evidence="11" type="ORF">EDD71_12020</name>
</gene>
<keyword evidence="12" id="KW-1185">Reference proteome</keyword>
<dbReference type="EMBL" id="SOAZ01000020">
    <property type="protein sequence ID" value="TDT51239.1"/>
    <property type="molecule type" value="Genomic_DNA"/>
</dbReference>
<feature type="domain" description="Peptidase S26" evidence="10">
    <location>
        <begin position="10"/>
        <end position="163"/>
    </location>
</feature>
<evidence type="ECO:0000256" key="7">
    <source>
        <dbReference type="PIRSR" id="PIRSR600223-1"/>
    </source>
</evidence>
<dbReference type="PROSITE" id="PS00760">
    <property type="entry name" value="SPASE_I_2"/>
    <property type="match status" value="1"/>
</dbReference>
<dbReference type="AlphaFoldDB" id="A0A4R7KAU7"/>
<dbReference type="Pfam" id="PF10502">
    <property type="entry name" value="Peptidase_S26"/>
    <property type="match status" value="1"/>
</dbReference>
<protein>
    <recommendedName>
        <fullName evidence="4 8">Signal peptidase I</fullName>
        <ecNumber evidence="4 8">3.4.21.89</ecNumber>
    </recommendedName>
</protein>
<evidence type="ECO:0000313" key="12">
    <source>
        <dbReference type="Proteomes" id="UP000295325"/>
    </source>
</evidence>
<accession>A0A4R7KAU7</accession>
<comment type="subcellular location">
    <subcellularLocation>
        <location evidence="2">Cell membrane</location>
        <topology evidence="2">Single-pass type II membrane protein</topology>
    </subcellularLocation>
    <subcellularLocation>
        <location evidence="9">Membrane</location>
        <topology evidence="9">Single-pass type II membrane protein</topology>
    </subcellularLocation>
</comment>
<reference evidence="11 12" key="1">
    <citation type="submission" date="2019-03" db="EMBL/GenBank/DDBJ databases">
        <title>Genomic Encyclopedia of Type Strains, Phase IV (KMG-IV): sequencing the most valuable type-strain genomes for metagenomic binning, comparative biology and taxonomic classification.</title>
        <authorList>
            <person name="Goeker M."/>
        </authorList>
    </citation>
    <scope>NUCLEOTIDE SEQUENCE [LARGE SCALE GENOMIC DNA]</scope>
    <source>
        <strain evidence="11 12">DSM 24455</strain>
    </source>
</reference>
<comment type="catalytic activity">
    <reaction evidence="1 8">
        <text>Cleavage of hydrophobic, N-terminal signal or leader sequences from secreted and periplasmic proteins.</text>
        <dbReference type="EC" id="3.4.21.89"/>
    </reaction>
</comment>
<dbReference type="InterPro" id="IPR019757">
    <property type="entry name" value="Pept_S26A_signal_pept_1_Lys-AS"/>
</dbReference>
<evidence type="ECO:0000256" key="9">
    <source>
        <dbReference type="RuleBase" id="RU362042"/>
    </source>
</evidence>
<dbReference type="Gene3D" id="2.10.109.10">
    <property type="entry name" value="Umud Fragment, subunit A"/>
    <property type="match status" value="1"/>
</dbReference>
<comment type="caution">
    <text evidence="11">The sequence shown here is derived from an EMBL/GenBank/DDBJ whole genome shotgun (WGS) entry which is preliminary data.</text>
</comment>
<keyword evidence="6 8" id="KW-0378">Hydrolase</keyword>
<evidence type="ECO:0000256" key="2">
    <source>
        <dbReference type="ARBA" id="ARBA00004401"/>
    </source>
</evidence>
<dbReference type="SUPFAM" id="SSF51306">
    <property type="entry name" value="LexA/Signal peptidase"/>
    <property type="match status" value="1"/>
</dbReference>
<keyword evidence="8" id="KW-1133">Transmembrane helix</keyword>
<dbReference type="GO" id="GO:0006465">
    <property type="term" value="P:signal peptide processing"/>
    <property type="evidence" value="ECO:0007669"/>
    <property type="project" value="InterPro"/>
</dbReference>
<dbReference type="PROSITE" id="PS00761">
    <property type="entry name" value="SPASE_I_3"/>
    <property type="match status" value="1"/>
</dbReference>
<evidence type="ECO:0000256" key="4">
    <source>
        <dbReference type="ARBA" id="ARBA00013208"/>
    </source>
</evidence>
<evidence type="ECO:0000256" key="5">
    <source>
        <dbReference type="ARBA" id="ARBA00022670"/>
    </source>
</evidence>
<evidence type="ECO:0000259" key="10">
    <source>
        <dbReference type="Pfam" id="PF10502"/>
    </source>
</evidence>
<feature type="active site" evidence="7">
    <location>
        <position position="40"/>
    </location>
</feature>
<dbReference type="GO" id="GO:0004252">
    <property type="term" value="F:serine-type endopeptidase activity"/>
    <property type="evidence" value="ECO:0007669"/>
    <property type="project" value="InterPro"/>
</dbReference>
<dbReference type="RefSeq" id="WP_166636454.1">
    <property type="nucleotide sequence ID" value="NZ_SOAZ01000020.1"/>
</dbReference>
<dbReference type="InterPro" id="IPR000223">
    <property type="entry name" value="Pept_S26A_signal_pept_1"/>
</dbReference>
<evidence type="ECO:0000256" key="3">
    <source>
        <dbReference type="ARBA" id="ARBA00009370"/>
    </source>
</evidence>
<keyword evidence="8" id="KW-0472">Membrane</keyword>
<dbReference type="GO" id="GO:0009003">
    <property type="term" value="F:signal peptidase activity"/>
    <property type="evidence" value="ECO:0007669"/>
    <property type="project" value="UniProtKB-EC"/>
</dbReference>